<evidence type="ECO:0000256" key="1">
    <source>
        <dbReference type="ARBA" id="ARBA00022801"/>
    </source>
</evidence>
<dbReference type="Pfam" id="PF00754">
    <property type="entry name" value="F5_F8_type_C"/>
    <property type="match status" value="1"/>
</dbReference>
<accession>A0A2A9F0G9</accession>
<feature type="chain" id="PRO_5012473511" evidence="3">
    <location>
        <begin position="34"/>
        <end position="1105"/>
    </location>
</feature>
<reference evidence="5 6" key="1">
    <citation type="submission" date="2017-10" db="EMBL/GenBank/DDBJ databases">
        <title>Sequencing the genomes of 1000 actinobacteria strains.</title>
        <authorList>
            <person name="Klenk H.-P."/>
        </authorList>
    </citation>
    <scope>NUCLEOTIDE SEQUENCE [LARGE SCALE GENOMIC DNA]</scope>
    <source>
        <strain evidence="5 6">DSM 21863</strain>
    </source>
</reference>
<dbReference type="Pfam" id="PF14587">
    <property type="entry name" value="Glyco_hydr_30_2"/>
    <property type="match status" value="1"/>
</dbReference>
<comment type="caution">
    <text evidence="5">The sequence shown here is derived from an EMBL/GenBank/DDBJ whole genome shotgun (WGS) entry which is preliminary data.</text>
</comment>
<dbReference type="PROSITE" id="PS50231">
    <property type="entry name" value="RICIN_B_LECTIN"/>
    <property type="match status" value="1"/>
</dbReference>
<dbReference type="PROSITE" id="PS50022">
    <property type="entry name" value="FA58C_3"/>
    <property type="match status" value="1"/>
</dbReference>
<dbReference type="SUPFAM" id="SSF50370">
    <property type="entry name" value="Ricin B-like lectins"/>
    <property type="match status" value="1"/>
</dbReference>
<dbReference type="SUPFAM" id="SSF49785">
    <property type="entry name" value="Galactose-binding domain-like"/>
    <property type="match status" value="1"/>
</dbReference>
<dbReference type="Pfam" id="PF07532">
    <property type="entry name" value="Big_4"/>
    <property type="match status" value="2"/>
</dbReference>
<organism evidence="5 6">
    <name type="scientific">Isoptericola jiangsuensis</name>
    <dbReference type="NCBI Taxonomy" id="548579"/>
    <lineage>
        <taxon>Bacteria</taxon>
        <taxon>Bacillati</taxon>
        <taxon>Actinomycetota</taxon>
        <taxon>Actinomycetes</taxon>
        <taxon>Micrococcales</taxon>
        <taxon>Promicromonosporaceae</taxon>
        <taxon>Isoptericola</taxon>
    </lineage>
</organism>
<dbReference type="InterPro" id="IPR017853">
    <property type="entry name" value="GH"/>
</dbReference>
<dbReference type="Gene3D" id="2.10.10.20">
    <property type="entry name" value="Carbohydrate-binding module superfamily 5/12"/>
    <property type="match status" value="2"/>
</dbReference>
<dbReference type="InterPro" id="IPR008979">
    <property type="entry name" value="Galactose-bd-like_sf"/>
</dbReference>
<dbReference type="InterPro" id="IPR000772">
    <property type="entry name" value="Ricin_B_lectin"/>
</dbReference>
<dbReference type="GO" id="GO:0005576">
    <property type="term" value="C:extracellular region"/>
    <property type="evidence" value="ECO:0007669"/>
    <property type="project" value="InterPro"/>
</dbReference>
<dbReference type="PROSITE" id="PS51318">
    <property type="entry name" value="TAT"/>
    <property type="match status" value="1"/>
</dbReference>
<dbReference type="SUPFAM" id="SSF51055">
    <property type="entry name" value="Carbohydrate binding domain"/>
    <property type="match status" value="2"/>
</dbReference>
<dbReference type="PANTHER" id="PTHR42767:SF1">
    <property type="entry name" value="ENDO-BETA-1,6-GALACTANASE-LIKE DOMAIN-CONTAINING PROTEIN"/>
    <property type="match status" value="1"/>
</dbReference>
<dbReference type="GO" id="GO:0030246">
    <property type="term" value="F:carbohydrate binding"/>
    <property type="evidence" value="ECO:0007669"/>
    <property type="project" value="InterPro"/>
</dbReference>
<dbReference type="Gene3D" id="2.80.10.50">
    <property type="match status" value="1"/>
</dbReference>
<dbReference type="SMART" id="SM00495">
    <property type="entry name" value="ChtBD3"/>
    <property type="match status" value="2"/>
</dbReference>
<dbReference type="Proteomes" id="UP000224130">
    <property type="component" value="Unassembled WGS sequence"/>
</dbReference>
<dbReference type="Pfam" id="PF14200">
    <property type="entry name" value="RicinB_lectin_2"/>
    <property type="match status" value="1"/>
</dbReference>
<keyword evidence="3" id="KW-0732">Signal</keyword>
<name>A0A2A9F0G9_9MICO</name>
<dbReference type="InterPro" id="IPR039514">
    <property type="entry name" value="6GAL-like"/>
</dbReference>
<sequence length="1105" mass="115726">MSTTRRTHRARRGVVAGTAGALLATALVPAAQAAPAPADAGAAVAAATSAVTVRPDPSYAGEPFEGWGTSLVWFANATGDYPDEVRERLADMVFGDEGLNLNIARYNIGGGNAPDVPDYLRAGGAVDGWWKAPEGTTRTDVDWWDADDEDDWDPDADATQRWWVDRIKDDVTHWETFSNSPPWFMTVSGYVSGGFDANADQLEPGSVQDFADYLVGVTERLEDAHGIEVDTIDPFNEPNTNYWGTQLGADGNPTGGRQEGAHMGPGLQQRVIPALADALDGASTDAVISAMDETNPGRFATNWNAWSGAVRDQVSQLNVHTYGTGQRTTVRDIAKGADKPLWMSEVGGNWSSTGQDFETMESGLGSAQHIVDDLRELEPSAWVFWQPVEDYDNMAPGGESADGMNWGEIQIPFDCTAEDTLATCPIYTNTKYWATQNFTHHITPGDRLIGVDDTSSTAAVKADGSGATVVHVNSSTADRAVTLDLAGFADVAPGATVTPVVTSTAGYLVEGDPVAVTDGADGPAATLVVPAESVTTFVVDGVSGVADDAPLAQDGHVYRVDGVQSGRSLAPSGAGVRIETDAADADQLWTLQDLGAPEGSGTHRGRYTLTNVGTGALLAVTADTSATTVAAPADPADTPATARWILSTTGDGTYTLVNASSGTLLEVGGQATADGSPVGTYLANSGDNQRWRLLDETVLGTEPVDVFTTPGTAPELPATVTTVLRDGRGELPVTWDVPGDDAWAAPGTVEVPGTVTTPAGTTVDATATVVVDVLVSTRRATATTYVGGLPQLPATVTAVTDGGVAVERPVTWQDVTAAAVAEVGVVEVTGTADAGSGRTLPATVRVLVTEPGEANAALTDGTTATASYTEPGYPAQRVINGDLTDKGWSNWRSGTKNTTDTLTVTLPAARDLTRVVTRFWRDGSAESWPRSIRVEARTGGTWQAVGEPVDVPGGSTAPVVDVPADVRADAVRVVMTARDNTHLVVSEIGVMAKVPGEAEPAWDAGATYTGGDAVFHDDAYWTAQWWTRETPGASVWGSWQETVRAADGTALWTPSRVFVAGDLAVHDGVTYRAQWWTRNQEPGAANGPWQPADEPQATPGKGKKP</sequence>
<dbReference type="InterPro" id="IPR000421">
    <property type="entry name" value="FA58C"/>
</dbReference>
<evidence type="ECO:0000256" key="3">
    <source>
        <dbReference type="SAM" id="SignalP"/>
    </source>
</evidence>
<dbReference type="InterPro" id="IPR006311">
    <property type="entry name" value="TAT_signal"/>
</dbReference>
<keyword evidence="1 5" id="KW-0378">Hydrolase</keyword>
<dbReference type="RefSeq" id="WP_098464249.1">
    <property type="nucleotide sequence ID" value="NZ_PDJJ01000001.1"/>
</dbReference>
<dbReference type="SUPFAM" id="SSF51445">
    <property type="entry name" value="(Trans)glycosidases"/>
    <property type="match status" value="1"/>
</dbReference>
<dbReference type="GO" id="GO:0005975">
    <property type="term" value="P:carbohydrate metabolic process"/>
    <property type="evidence" value="ECO:0007669"/>
    <property type="project" value="InterPro"/>
</dbReference>
<gene>
    <name evidence="5" type="ORF">ATJ88_2681</name>
</gene>
<dbReference type="EMBL" id="PDJJ01000001">
    <property type="protein sequence ID" value="PFG43965.1"/>
    <property type="molecule type" value="Genomic_DNA"/>
</dbReference>
<dbReference type="InterPro" id="IPR039743">
    <property type="entry name" value="6GAL/EXGAL"/>
</dbReference>
<feature type="signal peptide" evidence="3">
    <location>
        <begin position="1"/>
        <end position="33"/>
    </location>
</feature>
<feature type="region of interest" description="Disordered" evidence="2">
    <location>
        <begin position="1079"/>
        <end position="1105"/>
    </location>
</feature>
<dbReference type="CDD" id="cd12215">
    <property type="entry name" value="ChiC_BD"/>
    <property type="match status" value="2"/>
</dbReference>
<evidence type="ECO:0000259" key="4">
    <source>
        <dbReference type="PROSITE" id="PS50022"/>
    </source>
</evidence>
<dbReference type="InterPro" id="IPR011081">
    <property type="entry name" value="Big_4"/>
</dbReference>
<dbReference type="InterPro" id="IPR035992">
    <property type="entry name" value="Ricin_B-like_lectins"/>
</dbReference>
<dbReference type="InterPro" id="IPR036573">
    <property type="entry name" value="CBM_sf_5/12"/>
</dbReference>
<proteinExistence type="predicted"/>
<evidence type="ECO:0000313" key="6">
    <source>
        <dbReference type="Proteomes" id="UP000224130"/>
    </source>
</evidence>
<dbReference type="Gene3D" id="3.20.20.80">
    <property type="entry name" value="Glycosidases"/>
    <property type="match status" value="1"/>
</dbReference>
<dbReference type="Pfam" id="PF02839">
    <property type="entry name" value="CBM_5_12"/>
    <property type="match status" value="1"/>
</dbReference>
<feature type="domain" description="F5/8 type C" evidence="4">
    <location>
        <begin position="846"/>
        <end position="993"/>
    </location>
</feature>
<dbReference type="Gene3D" id="2.60.120.260">
    <property type="entry name" value="Galactose-binding domain-like"/>
    <property type="match status" value="1"/>
</dbReference>
<protein>
    <submittedName>
        <fullName evidence="5">O-glycosyl hydrolase</fullName>
    </submittedName>
</protein>
<dbReference type="AlphaFoldDB" id="A0A2A9F0G9"/>
<keyword evidence="6" id="KW-1185">Reference proteome</keyword>
<evidence type="ECO:0000256" key="2">
    <source>
        <dbReference type="SAM" id="MobiDB-lite"/>
    </source>
</evidence>
<dbReference type="InterPro" id="IPR003610">
    <property type="entry name" value="CBM5/12"/>
</dbReference>
<dbReference type="GO" id="GO:0004553">
    <property type="term" value="F:hydrolase activity, hydrolyzing O-glycosyl compounds"/>
    <property type="evidence" value="ECO:0007669"/>
    <property type="project" value="InterPro"/>
</dbReference>
<dbReference type="CDD" id="cd00161">
    <property type="entry name" value="beta-trefoil_Ricin-like"/>
    <property type="match status" value="1"/>
</dbReference>
<dbReference type="OrthoDB" id="9806701at2"/>
<evidence type="ECO:0000313" key="5">
    <source>
        <dbReference type="EMBL" id="PFG43965.1"/>
    </source>
</evidence>
<dbReference type="PANTHER" id="PTHR42767">
    <property type="entry name" value="ENDO-BETA-1,6-GALACTANASE"/>
    <property type="match status" value="1"/>
</dbReference>